<organism evidence="2 3">
    <name type="scientific">Helobdella robusta</name>
    <name type="common">Californian leech</name>
    <dbReference type="NCBI Taxonomy" id="6412"/>
    <lineage>
        <taxon>Eukaryota</taxon>
        <taxon>Metazoa</taxon>
        <taxon>Spiralia</taxon>
        <taxon>Lophotrochozoa</taxon>
        <taxon>Annelida</taxon>
        <taxon>Clitellata</taxon>
        <taxon>Hirudinea</taxon>
        <taxon>Rhynchobdellida</taxon>
        <taxon>Glossiphoniidae</taxon>
        <taxon>Helobdella</taxon>
    </lineage>
</organism>
<dbReference type="Proteomes" id="UP000015101">
    <property type="component" value="Unassembled WGS sequence"/>
</dbReference>
<dbReference type="CTD" id="20202070"/>
<dbReference type="RefSeq" id="XP_009011751.1">
    <property type="nucleotide sequence ID" value="XM_009013503.1"/>
</dbReference>
<dbReference type="KEGG" id="hro:HELRODRAFT_167764"/>
<sequence>MCETMISDLENKQISKKIGPERSEEIENQAETLNSIKENVNELEQFTIYQKATTRCGTFVQQLKSCSKRTDLNNVINKARSKLAVDNRNKCESNSVKTKLNKCEPNKIIDVDDITMVSRKKKIYTVAKLYIGFSETQGLENFDSEKIFSKQAGKHLKERQAPMTIRPRPYNDQVKNYLYAELVLTTKYIFYVGKAFNIDHRITLCEFCVDNRNIGNCNIDSCNIDHYNINNCKIDSCNIDSCKIDNNNRYNNVNYYYDFCNYYNHTKAQTHKLIGQHKFIQKSCRSFEVVVTMHLQDDILNDHTVLHKKHSHRRQSARLLDNGSYDNAEQRLAKILDILHYWTISGQINIKPIQKHKNITLEDISMLDDTTMLDDATISDDTIMLDDTTILDDTTMFDDTTMLDNTLMLNDIMLDITKLGTDSLDVSKMLYDTIMLRDVMELDGYIDSDDIIKLKTHVQTHAQTAQHTDRRKCRCGHKHGTCVRGI</sequence>
<reference evidence="1 3" key="2">
    <citation type="journal article" date="2013" name="Nature">
        <title>Insights into bilaterian evolution from three spiralian genomes.</title>
        <authorList>
            <person name="Simakov O."/>
            <person name="Marletaz F."/>
            <person name="Cho S.J."/>
            <person name="Edsinger-Gonzales E."/>
            <person name="Havlak P."/>
            <person name="Hellsten U."/>
            <person name="Kuo D.H."/>
            <person name="Larsson T."/>
            <person name="Lv J."/>
            <person name="Arendt D."/>
            <person name="Savage R."/>
            <person name="Osoegawa K."/>
            <person name="de Jong P."/>
            <person name="Grimwood J."/>
            <person name="Chapman J.A."/>
            <person name="Shapiro H."/>
            <person name="Aerts A."/>
            <person name="Otillar R.P."/>
            <person name="Terry A.Y."/>
            <person name="Boore J.L."/>
            <person name="Grigoriev I.V."/>
            <person name="Lindberg D.R."/>
            <person name="Seaver E.C."/>
            <person name="Weisblat D.A."/>
            <person name="Putnam N.H."/>
            <person name="Rokhsar D.S."/>
        </authorList>
    </citation>
    <scope>NUCLEOTIDE SEQUENCE</scope>
</reference>
<evidence type="ECO:0000313" key="2">
    <source>
        <dbReference type="EnsemblMetazoa" id="HelroP167764"/>
    </source>
</evidence>
<dbReference type="EnsemblMetazoa" id="HelroT167764">
    <property type="protein sequence ID" value="HelroP167764"/>
    <property type="gene ID" value="HelroG167764"/>
</dbReference>
<proteinExistence type="predicted"/>
<evidence type="ECO:0000313" key="3">
    <source>
        <dbReference type="Proteomes" id="UP000015101"/>
    </source>
</evidence>
<evidence type="ECO:0000313" key="1">
    <source>
        <dbReference type="EMBL" id="ESO09937.1"/>
    </source>
</evidence>
<keyword evidence="3" id="KW-1185">Reference proteome</keyword>
<gene>
    <name evidence="2" type="primary">20202070</name>
    <name evidence="1" type="ORF">HELRODRAFT_167764</name>
</gene>
<accession>T1EZS0</accession>
<name>T1EZS0_HELRO</name>
<protein>
    <submittedName>
        <fullName evidence="1 2">Uncharacterized protein</fullName>
    </submittedName>
</protein>
<dbReference type="EMBL" id="AMQM01002843">
    <property type="status" value="NOT_ANNOTATED_CDS"/>
    <property type="molecule type" value="Genomic_DNA"/>
</dbReference>
<dbReference type="AlphaFoldDB" id="T1EZS0"/>
<reference evidence="3" key="1">
    <citation type="submission" date="2012-12" db="EMBL/GenBank/DDBJ databases">
        <authorList>
            <person name="Hellsten U."/>
            <person name="Grimwood J."/>
            <person name="Chapman J.A."/>
            <person name="Shapiro H."/>
            <person name="Aerts A."/>
            <person name="Otillar R.P."/>
            <person name="Terry A.Y."/>
            <person name="Boore J.L."/>
            <person name="Simakov O."/>
            <person name="Marletaz F."/>
            <person name="Cho S.-J."/>
            <person name="Edsinger-Gonzales E."/>
            <person name="Havlak P."/>
            <person name="Kuo D.-H."/>
            <person name="Larsson T."/>
            <person name="Lv J."/>
            <person name="Arendt D."/>
            <person name="Savage R."/>
            <person name="Osoegawa K."/>
            <person name="de Jong P."/>
            <person name="Lindberg D.R."/>
            <person name="Seaver E.C."/>
            <person name="Weisblat D.A."/>
            <person name="Putnam N.H."/>
            <person name="Grigoriev I.V."/>
            <person name="Rokhsar D.S."/>
        </authorList>
    </citation>
    <scope>NUCLEOTIDE SEQUENCE</scope>
</reference>
<dbReference type="GeneID" id="20202070"/>
<dbReference type="HOGENOM" id="CLU_561738_0_0_1"/>
<dbReference type="InParanoid" id="T1EZS0"/>
<dbReference type="EMBL" id="KB095905">
    <property type="protein sequence ID" value="ESO09937.1"/>
    <property type="molecule type" value="Genomic_DNA"/>
</dbReference>
<reference evidence="2" key="3">
    <citation type="submission" date="2015-06" db="UniProtKB">
        <authorList>
            <consortium name="EnsemblMetazoa"/>
        </authorList>
    </citation>
    <scope>IDENTIFICATION</scope>
</reference>